<gene>
    <name evidence="2" type="ORF">GCM10007874_55340</name>
</gene>
<protein>
    <submittedName>
        <fullName evidence="2">Uncharacterized protein</fullName>
    </submittedName>
</protein>
<dbReference type="EMBL" id="BSPC01000063">
    <property type="protein sequence ID" value="GLS22516.1"/>
    <property type="molecule type" value="Genomic_DNA"/>
</dbReference>
<feature type="region of interest" description="Disordered" evidence="1">
    <location>
        <begin position="10"/>
        <end position="78"/>
    </location>
</feature>
<sequence>MDSFWAIQRGYGYDKAQQPSAPGAFPMGDHNGWTGNPRQAAPAATESVTTSSVHRRTTHTMTGHARGRLVARPVVPAR</sequence>
<organism evidence="2 3">
    <name type="scientific">Labrys miyagiensis</name>
    <dbReference type="NCBI Taxonomy" id="346912"/>
    <lineage>
        <taxon>Bacteria</taxon>
        <taxon>Pseudomonadati</taxon>
        <taxon>Pseudomonadota</taxon>
        <taxon>Alphaproteobacteria</taxon>
        <taxon>Hyphomicrobiales</taxon>
        <taxon>Xanthobacteraceae</taxon>
        <taxon>Labrys</taxon>
    </lineage>
</organism>
<dbReference type="Proteomes" id="UP001156882">
    <property type="component" value="Unassembled WGS sequence"/>
</dbReference>
<dbReference type="RefSeq" id="WP_284315470.1">
    <property type="nucleotide sequence ID" value="NZ_BSPC01000063.1"/>
</dbReference>
<accession>A0ABQ6CQ85</accession>
<evidence type="ECO:0000256" key="1">
    <source>
        <dbReference type="SAM" id="MobiDB-lite"/>
    </source>
</evidence>
<comment type="caution">
    <text evidence="2">The sequence shown here is derived from an EMBL/GenBank/DDBJ whole genome shotgun (WGS) entry which is preliminary data.</text>
</comment>
<proteinExistence type="predicted"/>
<evidence type="ECO:0000313" key="2">
    <source>
        <dbReference type="EMBL" id="GLS22516.1"/>
    </source>
</evidence>
<evidence type="ECO:0000313" key="3">
    <source>
        <dbReference type="Proteomes" id="UP001156882"/>
    </source>
</evidence>
<reference evidence="3" key="1">
    <citation type="journal article" date="2019" name="Int. J. Syst. Evol. Microbiol.">
        <title>The Global Catalogue of Microorganisms (GCM) 10K type strain sequencing project: providing services to taxonomists for standard genome sequencing and annotation.</title>
        <authorList>
            <consortium name="The Broad Institute Genomics Platform"/>
            <consortium name="The Broad Institute Genome Sequencing Center for Infectious Disease"/>
            <person name="Wu L."/>
            <person name="Ma J."/>
        </authorList>
    </citation>
    <scope>NUCLEOTIDE SEQUENCE [LARGE SCALE GENOMIC DNA]</scope>
    <source>
        <strain evidence="3">NBRC 101365</strain>
    </source>
</reference>
<name>A0ABQ6CQ85_9HYPH</name>
<keyword evidence="3" id="KW-1185">Reference proteome</keyword>